<reference evidence="2 3" key="1">
    <citation type="submission" date="2023-02" db="EMBL/GenBank/DDBJ databases">
        <title>LHISI_Scaffold_Assembly.</title>
        <authorList>
            <person name="Stuart O.P."/>
            <person name="Cleave R."/>
            <person name="Magrath M.J.L."/>
            <person name="Mikheyev A.S."/>
        </authorList>
    </citation>
    <scope>NUCLEOTIDE SEQUENCE [LARGE SCALE GENOMIC DNA]</scope>
    <source>
        <strain evidence="2">Daus_M_001</strain>
        <tissue evidence="2">Leg muscle</tissue>
    </source>
</reference>
<accession>A0ABQ9GX51</accession>
<dbReference type="Proteomes" id="UP001159363">
    <property type="component" value="Chromosome 7"/>
</dbReference>
<gene>
    <name evidence="2" type="ORF">PR048_021047</name>
</gene>
<evidence type="ECO:0000313" key="2">
    <source>
        <dbReference type="EMBL" id="KAJ8876602.1"/>
    </source>
</evidence>
<protein>
    <submittedName>
        <fullName evidence="2">Uncharacterized protein</fullName>
    </submittedName>
</protein>
<sequence length="458" mass="53219">MNIGMGLWLYKSRCRHMSMSISTVSVPTDRETQIETTESQIRLIRHSKRTIVSRPLLLAASLQLSSPSPTPQPMRVIEVNMEQRRNEGAGETGDPRENTPINGIVRHDSHMRKSGETRPWIEPGSPWWEASRLTAHLPQSPSLYDWRIDCLHHRRLEYQPGVRRHGSSRVDRHRDAYCMLSWTRCWESWFSERRQDFDRPQDRMQKEGGATLQFRRQLSSRLSKQLLSAYSRLFKATLITLVWQMYSGSLSAAVVSLLHKYKRSDFGESDYTRRAANNEDQTKVSPGHEDSKDSHYDGIRCEQLPVTQVYEYRKRTTEAFQRTKNKKRHVEHRSSDTLMMCVSTQVANNKQITVGQLLAQRRGNAEKNTARQFNVLRVEAIANDICTREKMPVPMGEESQLLFYKRGNSYRVQNQRHWWVKTGTRLITRAPSEKTYGRSYPCLYTASKLVDLPASDSQ</sequence>
<dbReference type="EMBL" id="JARBHB010000008">
    <property type="protein sequence ID" value="KAJ8876602.1"/>
    <property type="molecule type" value="Genomic_DNA"/>
</dbReference>
<keyword evidence="3" id="KW-1185">Reference proteome</keyword>
<proteinExistence type="predicted"/>
<organism evidence="2 3">
    <name type="scientific">Dryococelus australis</name>
    <dbReference type="NCBI Taxonomy" id="614101"/>
    <lineage>
        <taxon>Eukaryota</taxon>
        <taxon>Metazoa</taxon>
        <taxon>Ecdysozoa</taxon>
        <taxon>Arthropoda</taxon>
        <taxon>Hexapoda</taxon>
        <taxon>Insecta</taxon>
        <taxon>Pterygota</taxon>
        <taxon>Neoptera</taxon>
        <taxon>Polyneoptera</taxon>
        <taxon>Phasmatodea</taxon>
        <taxon>Verophasmatodea</taxon>
        <taxon>Anareolatae</taxon>
        <taxon>Phasmatidae</taxon>
        <taxon>Eurycanthinae</taxon>
        <taxon>Dryococelus</taxon>
    </lineage>
</organism>
<feature type="region of interest" description="Disordered" evidence="1">
    <location>
        <begin position="272"/>
        <end position="296"/>
    </location>
</feature>
<name>A0ABQ9GX51_9NEOP</name>
<evidence type="ECO:0000256" key="1">
    <source>
        <dbReference type="SAM" id="MobiDB-lite"/>
    </source>
</evidence>
<evidence type="ECO:0000313" key="3">
    <source>
        <dbReference type="Proteomes" id="UP001159363"/>
    </source>
</evidence>
<comment type="caution">
    <text evidence="2">The sequence shown here is derived from an EMBL/GenBank/DDBJ whole genome shotgun (WGS) entry which is preliminary data.</text>
</comment>